<dbReference type="EC" id="2.7.2.8" evidence="2"/>
<dbReference type="GO" id="GO:0005737">
    <property type="term" value="C:cytoplasm"/>
    <property type="evidence" value="ECO:0007669"/>
    <property type="project" value="InterPro"/>
</dbReference>
<dbReference type="CDD" id="cd04250">
    <property type="entry name" value="AAK_NAGK-C"/>
    <property type="match status" value="1"/>
</dbReference>
<keyword evidence="8" id="KW-0067">ATP-binding</keyword>
<evidence type="ECO:0000256" key="7">
    <source>
        <dbReference type="ARBA" id="ARBA00022777"/>
    </source>
</evidence>
<evidence type="ECO:0000256" key="2">
    <source>
        <dbReference type="ARBA" id="ARBA00013065"/>
    </source>
</evidence>
<dbReference type="InterPro" id="IPR041727">
    <property type="entry name" value="NAGK-C"/>
</dbReference>
<feature type="non-terminal residue" evidence="10">
    <location>
        <position position="276"/>
    </location>
</feature>
<evidence type="ECO:0000256" key="1">
    <source>
        <dbReference type="ARBA" id="ARBA00004828"/>
    </source>
</evidence>
<dbReference type="InterPro" id="IPR001048">
    <property type="entry name" value="Asp/Glu/Uridylate_kinase"/>
</dbReference>
<dbReference type="FunFam" id="3.40.1160.10:FF:000004">
    <property type="entry name" value="Acetylglutamate kinase"/>
    <property type="match status" value="1"/>
</dbReference>
<organism evidence="10">
    <name type="scientific">marine metagenome</name>
    <dbReference type="NCBI Taxonomy" id="408172"/>
    <lineage>
        <taxon>unclassified sequences</taxon>
        <taxon>metagenomes</taxon>
        <taxon>ecological metagenomes</taxon>
    </lineage>
</organism>
<dbReference type="HAMAP" id="MF_00082">
    <property type="entry name" value="ArgB"/>
    <property type="match status" value="1"/>
</dbReference>
<feature type="domain" description="Aspartate/glutamate/uridylate kinase" evidence="9">
    <location>
        <begin position="36"/>
        <end position="276"/>
    </location>
</feature>
<dbReference type="InterPro" id="IPR004662">
    <property type="entry name" value="AcgluKinase_fam"/>
</dbReference>
<evidence type="ECO:0000256" key="4">
    <source>
        <dbReference type="ARBA" id="ARBA00022605"/>
    </source>
</evidence>
<accession>A0A382W4Z5</accession>
<dbReference type="NCBIfam" id="TIGR00761">
    <property type="entry name" value="argB"/>
    <property type="match status" value="1"/>
</dbReference>
<reference evidence="10" key="1">
    <citation type="submission" date="2018-05" db="EMBL/GenBank/DDBJ databases">
        <authorList>
            <person name="Lanie J.A."/>
            <person name="Ng W.-L."/>
            <person name="Kazmierczak K.M."/>
            <person name="Andrzejewski T.M."/>
            <person name="Davidsen T.M."/>
            <person name="Wayne K.J."/>
            <person name="Tettelin H."/>
            <person name="Glass J.I."/>
            <person name="Rusch D."/>
            <person name="Podicherti R."/>
            <person name="Tsui H.-C.T."/>
            <person name="Winkler M.E."/>
        </authorList>
    </citation>
    <scope>NUCLEOTIDE SEQUENCE</scope>
</reference>
<dbReference type="InterPro" id="IPR037528">
    <property type="entry name" value="ArgB"/>
</dbReference>
<keyword evidence="7" id="KW-0418">Kinase</keyword>
<keyword evidence="4" id="KW-0028">Amino-acid biosynthesis</keyword>
<dbReference type="GO" id="GO:0005524">
    <property type="term" value="F:ATP binding"/>
    <property type="evidence" value="ECO:0007669"/>
    <property type="project" value="UniProtKB-KW"/>
</dbReference>
<gene>
    <name evidence="10" type="ORF">METZ01_LOCUS406514</name>
</gene>
<evidence type="ECO:0000256" key="5">
    <source>
        <dbReference type="ARBA" id="ARBA00022679"/>
    </source>
</evidence>
<sequence>MKKIKEVIYRNENKITPSTAKVLIEALPYIQQLANKTIVIKFGGNAMTDETLKNNFARDIVLLKQVGLHPVIVHGGGPQINEHLEKQGIKSEFANGMRITDSKSIHIVEMVLGGLINKDIVSSITSHGGKAVGLSGKDGGLIRAKKMIGEGEFKNIDFKNTGMVQSIDPGVVSLLDGSPFIPVIAPIGIGEDFKTYNINADIVAGKIAHILQAGKYIILTNTTGILDSKNNLIKSINASQVKKLIHKKVISKGMLPKIESALEAVSSGVEHVQIID</sequence>
<dbReference type="EMBL" id="UINC01156951">
    <property type="protein sequence ID" value="SVD53660.1"/>
    <property type="molecule type" value="Genomic_DNA"/>
</dbReference>
<evidence type="ECO:0000259" key="9">
    <source>
        <dbReference type="Pfam" id="PF00696"/>
    </source>
</evidence>
<dbReference type="InterPro" id="IPR036393">
    <property type="entry name" value="AceGlu_kinase-like_sf"/>
</dbReference>
<name>A0A382W4Z5_9ZZZZ</name>
<dbReference type="GO" id="GO:0006526">
    <property type="term" value="P:L-arginine biosynthetic process"/>
    <property type="evidence" value="ECO:0007669"/>
    <property type="project" value="UniProtKB-KW"/>
</dbReference>
<dbReference type="Pfam" id="PF00696">
    <property type="entry name" value="AA_kinase"/>
    <property type="match status" value="1"/>
</dbReference>
<evidence type="ECO:0000313" key="10">
    <source>
        <dbReference type="EMBL" id="SVD53660.1"/>
    </source>
</evidence>
<dbReference type="SUPFAM" id="SSF53633">
    <property type="entry name" value="Carbamate kinase-like"/>
    <property type="match status" value="1"/>
</dbReference>
<evidence type="ECO:0000256" key="3">
    <source>
        <dbReference type="ARBA" id="ARBA00022571"/>
    </source>
</evidence>
<proteinExistence type="inferred from homology"/>
<keyword evidence="6" id="KW-0547">Nucleotide-binding</keyword>
<dbReference type="PANTHER" id="PTHR23342:SF0">
    <property type="entry name" value="N-ACETYLGLUTAMATE SYNTHASE, MITOCHONDRIAL"/>
    <property type="match status" value="1"/>
</dbReference>
<protein>
    <recommendedName>
        <fullName evidence="2">acetylglutamate kinase</fullName>
        <ecNumber evidence="2">2.7.2.8</ecNumber>
    </recommendedName>
</protein>
<dbReference type="AlphaFoldDB" id="A0A382W4Z5"/>
<dbReference type="PANTHER" id="PTHR23342">
    <property type="entry name" value="N-ACETYLGLUTAMATE SYNTHASE"/>
    <property type="match status" value="1"/>
</dbReference>
<dbReference type="GO" id="GO:0003991">
    <property type="term" value="F:acetylglutamate kinase activity"/>
    <property type="evidence" value="ECO:0007669"/>
    <property type="project" value="UniProtKB-EC"/>
</dbReference>
<dbReference type="PIRSF" id="PIRSF000728">
    <property type="entry name" value="NAGK"/>
    <property type="match status" value="1"/>
</dbReference>
<evidence type="ECO:0000256" key="8">
    <source>
        <dbReference type="ARBA" id="ARBA00022840"/>
    </source>
</evidence>
<keyword evidence="3" id="KW-0055">Arginine biosynthesis</keyword>
<comment type="pathway">
    <text evidence="1">Amino-acid biosynthesis; L-arginine biosynthesis; N(2)-acetyl-L-ornithine from L-glutamate: step 2/4.</text>
</comment>
<dbReference type="Gene3D" id="3.40.1160.10">
    <property type="entry name" value="Acetylglutamate kinase-like"/>
    <property type="match status" value="1"/>
</dbReference>
<evidence type="ECO:0000256" key="6">
    <source>
        <dbReference type="ARBA" id="ARBA00022741"/>
    </source>
</evidence>
<keyword evidence="5" id="KW-0808">Transferase</keyword>